<evidence type="ECO:0000256" key="1">
    <source>
        <dbReference type="SAM" id="MobiDB-lite"/>
    </source>
</evidence>
<dbReference type="EMBL" id="CYRY02047325">
    <property type="protein sequence ID" value="VCX43314.1"/>
    <property type="molecule type" value="Genomic_DNA"/>
</dbReference>
<evidence type="ECO:0000313" key="3">
    <source>
        <dbReference type="Proteomes" id="UP000269945"/>
    </source>
</evidence>
<name>A0A9X9ME60_GULGU</name>
<comment type="caution">
    <text evidence="2">The sequence shown here is derived from an EMBL/GenBank/DDBJ whole genome shotgun (WGS) entry which is preliminary data.</text>
</comment>
<sequence>MLGPTLRPSQRQPIDFFSQHQVLAAKTSCRMKPGSLQVLGPFLTQGCLSQPPSAAPSFSQLVHLSPNSQAFSPLRRPLSLPSEGGHSSVQPQATEAMASPPTPQSHTSKTATQKGLKGTTLEPDFWLLS</sequence>
<dbReference type="Proteomes" id="UP000269945">
    <property type="component" value="Unassembled WGS sequence"/>
</dbReference>
<protein>
    <submittedName>
        <fullName evidence="2">Uncharacterized protein</fullName>
    </submittedName>
</protein>
<feature type="compositionally biased region" description="Polar residues" evidence="1">
    <location>
        <begin position="104"/>
        <end position="113"/>
    </location>
</feature>
<proteinExistence type="predicted"/>
<dbReference type="AlphaFoldDB" id="A0A9X9ME60"/>
<organism evidence="2 3">
    <name type="scientific">Gulo gulo</name>
    <name type="common">Wolverine</name>
    <name type="synonym">Gluton</name>
    <dbReference type="NCBI Taxonomy" id="48420"/>
    <lineage>
        <taxon>Eukaryota</taxon>
        <taxon>Metazoa</taxon>
        <taxon>Chordata</taxon>
        <taxon>Craniata</taxon>
        <taxon>Vertebrata</taxon>
        <taxon>Euteleostomi</taxon>
        <taxon>Mammalia</taxon>
        <taxon>Eutheria</taxon>
        <taxon>Laurasiatheria</taxon>
        <taxon>Carnivora</taxon>
        <taxon>Caniformia</taxon>
        <taxon>Musteloidea</taxon>
        <taxon>Mustelidae</taxon>
        <taxon>Guloninae</taxon>
        <taxon>Gulo</taxon>
    </lineage>
</organism>
<feature type="region of interest" description="Disordered" evidence="1">
    <location>
        <begin position="69"/>
        <end position="129"/>
    </location>
</feature>
<keyword evidence="3" id="KW-1185">Reference proteome</keyword>
<accession>A0A9X9ME60</accession>
<gene>
    <name evidence="2" type="ORF">BN2614_LOCUS7</name>
</gene>
<feature type="non-terminal residue" evidence="2">
    <location>
        <position position="129"/>
    </location>
</feature>
<evidence type="ECO:0000313" key="2">
    <source>
        <dbReference type="EMBL" id="VCX43314.1"/>
    </source>
</evidence>
<reference evidence="2 3" key="1">
    <citation type="submission" date="2018-10" db="EMBL/GenBank/DDBJ databases">
        <authorList>
            <person name="Ekblom R."/>
            <person name="Jareborg N."/>
        </authorList>
    </citation>
    <scope>NUCLEOTIDE SEQUENCE [LARGE SCALE GENOMIC DNA]</scope>
    <source>
        <tissue evidence="2">Muscle</tissue>
    </source>
</reference>